<evidence type="ECO:0000259" key="5">
    <source>
        <dbReference type="Pfam" id="PF02836"/>
    </source>
</evidence>
<dbReference type="InterPro" id="IPR006101">
    <property type="entry name" value="Glyco_hydro_2"/>
</dbReference>
<feature type="domain" description="Glycoside hydrolase family 2" evidence="8">
    <location>
        <begin position="751"/>
        <end position="854"/>
    </location>
</feature>
<evidence type="ECO:0000256" key="3">
    <source>
        <dbReference type="ARBA" id="ARBA00023295"/>
    </source>
</evidence>
<feature type="domain" description="Glycoside hydrolase family 2 catalytic" evidence="5">
    <location>
        <begin position="356"/>
        <end position="506"/>
    </location>
</feature>
<comment type="similarity">
    <text evidence="1">Belongs to the glycosyl hydrolase 2 family.</text>
</comment>
<dbReference type="InterPro" id="IPR017853">
    <property type="entry name" value="GH"/>
</dbReference>
<dbReference type="EMBL" id="CP022110">
    <property type="protein sequence ID" value="ASG20550.1"/>
    <property type="molecule type" value="Genomic_DNA"/>
</dbReference>
<reference evidence="9 10" key="1">
    <citation type="submission" date="2017-06" db="EMBL/GenBank/DDBJ databases">
        <title>Complete genome sequence of Nitrospirillum amazonense strain CBAmC, an endophytic nitrogen-fixing and plant growth-promoting bacterium, isolated from sugarcane.</title>
        <authorList>
            <person name="Schwab S."/>
            <person name="dos Santos Teixeira K.R."/>
            <person name="Simoes Araujo J.L."/>
            <person name="Soares Vidal M."/>
            <person name="Borges de Freitas H.R."/>
            <person name="Rivello Crivelaro A.L."/>
            <person name="Bueno de Camargo Nunes A."/>
            <person name="dos Santos C.M."/>
            <person name="Palmeira da Silva Rosa D."/>
            <person name="da Silva Padilha D."/>
            <person name="da Silva E."/>
            <person name="Araujo Terra L."/>
            <person name="Soares Mendes V."/>
            <person name="Farinelli L."/>
            <person name="Magalhaes Cruz L."/>
            <person name="Baldani J.I."/>
        </authorList>
    </citation>
    <scope>NUCLEOTIDE SEQUENCE [LARGE SCALE GENOMIC DNA]</scope>
    <source>
        <strain evidence="9 10">CBAmC</strain>
    </source>
</reference>
<dbReference type="Pfam" id="PF02837">
    <property type="entry name" value="Glyco_hydro_2_N"/>
    <property type="match status" value="1"/>
</dbReference>
<dbReference type="InterPro" id="IPR008979">
    <property type="entry name" value="Galactose-bd-like_sf"/>
</dbReference>
<dbReference type="KEGG" id="nao:Y958_06795"/>
<gene>
    <name evidence="9" type="ORF">Y958_06795</name>
</gene>
<evidence type="ECO:0000313" key="9">
    <source>
        <dbReference type="EMBL" id="ASG20550.1"/>
    </source>
</evidence>
<evidence type="ECO:0000259" key="8">
    <source>
        <dbReference type="Pfam" id="PF18565"/>
    </source>
</evidence>
<dbReference type="PRINTS" id="PR00132">
    <property type="entry name" value="GLHYDRLASE2"/>
</dbReference>
<dbReference type="Pfam" id="PF00703">
    <property type="entry name" value="Glyco_hydro_2"/>
    <property type="match status" value="1"/>
</dbReference>
<accession>A0A248JPW2</accession>
<evidence type="ECO:0000313" key="10">
    <source>
        <dbReference type="Proteomes" id="UP000197153"/>
    </source>
</evidence>
<dbReference type="InterPro" id="IPR036156">
    <property type="entry name" value="Beta-gal/glucu_dom_sf"/>
</dbReference>
<dbReference type="InterPro" id="IPR006103">
    <property type="entry name" value="Glyco_hydro_2_cat"/>
</dbReference>
<dbReference type="InterPro" id="IPR013783">
    <property type="entry name" value="Ig-like_fold"/>
</dbReference>
<evidence type="ECO:0000259" key="7">
    <source>
        <dbReference type="Pfam" id="PF16355"/>
    </source>
</evidence>
<feature type="domain" description="Glycosyl hydrolases family 2 sugar binding" evidence="6">
    <location>
        <begin position="141"/>
        <end position="216"/>
    </location>
</feature>
<keyword evidence="2 9" id="KW-0378">Hydrolase</keyword>
<dbReference type="Pfam" id="PF16355">
    <property type="entry name" value="DUF4982"/>
    <property type="match status" value="1"/>
</dbReference>
<feature type="domain" description="DUF4982" evidence="7">
    <location>
        <begin position="678"/>
        <end position="734"/>
    </location>
</feature>
<dbReference type="Gene3D" id="2.60.120.260">
    <property type="entry name" value="Galactose-binding domain-like"/>
    <property type="match status" value="1"/>
</dbReference>
<keyword evidence="10" id="KW-1185">Reference proteome</keyword>
<evidence type="ECO:0000256" key="2">
    <source>
        <dbReference type="ARBA" id="ARBA00022801"/>
    </source>
</evidence>
<dbReference type="SUPFAM" id="SSF49785">
    <property type="entry name" value="Galactose-binding domain-like"/>
    <property type="match status" value="1"/>
</dbReference>
<dbReference type="InterPro" id="IPR051913">
    <property type="entry name" value="GH2_Domain-Containing"/>
</dbReference>
<dbReference type="Pfam" id="PF18565">
    <property type="entry name" value="Glyco_hydro2_C5"/>
    <property type="match status" value="1"/>
</dbReference>
<organism evidence="9 10">
    <name type="scientific">Nitrospirillum viridazoti CBAmc</name>
    <dbReference type="NCBI Taxonomy" id="1441467"/>
    <lineage>
        <taxon>Bacteria</taxon>
        <taxon>Pseudomonadati</taxon>
        <taxon>Pseudomonadota</taxon>
        <taxon>Alphaproteobacteria</taxon>
        <taxon>Rhodospirillales</taxon>
        <taxon>Azospirillaceae</taxon>
        <taxon>Nitrospirillum</taxon>
        <taxon>Nitrospirillum viridazoti</taxon>
    </lineage>
</organism>
<protein>
    <submittedName>
        <fullName evidence="9">Glycoside hydrolase family 2</fullName>
    </submittedName>
</protein>
<dbReference type="GO" id="GO:0004553">
    <property type="term" value="F:hydrolase activity, hydrolyzing O-glycosyl compounds"/>
    <property type="evidence" value="ECO:0007669"/>
    <property type="project" value="InterPro"/>
</dbReference>
<dbReference type="InterPro" id="IPR006104">
    <property type="entry name" value="Glyco_hydro_2_N"/>
</dbReference>
<dbReference type="Pfam" id="PF02836">
    <property type="entry name" value="Glyco_hydro_2_C"/>
    <property type="match status" value="1"/>
</dbReference>
<dbReference type="PANTHER" id="PTHR42732">
    <property type="entry name" value="BETA-GALACTOSIDASE"/>
    <property type="match status" value="1"/>
</dbReference>
<dbReference type="InterPro" id="IPR006102">
    <property type="entry name" value="Ig-like_GH2"/>
</dbReference>
<dbReference type="SUPFAM" id="SSF49303">
    <property type="entry name" value="beta-Galactosidase/glucuronidase domain"/>
    <property type="match status" value="1"/>
</dbReference>
<dbReference type="SUPFAM" id="SSF51445">
    <property type="entry name" value="(Trans)glycosidases"/>
    <property type="match status" value="1"/>
</dbReference>
<evidence type="ECO:0000259" key="4">
    <source>
        <dbReference type="Pfam" id="PF00703"/>
    </source>
</evidence>
<dbReference type="InterPro" id="IPR040605">
    <property type="entry name" value="Glyco_hydro2_dom5"/>
</dbReference>
<feature type="domain" description="Glycoside hydrolase family 2 immunoglobulin-like beta-sandwich" evidence="4">
    <location>
        <begin position="243"/>
        <end position="347"/>
    </location>
</feature>
<sequence>MGVDVSAITGAAHPACRMAGWAAVADRWRQNKQGPVVIREAGPGRTQGVRVMPRSCGRVLALTALLAVLSTGAGAEQLPLVSGWRVHRGEAAGAEAVAFDDKDWRLVTVPHDASIDDRADGTPPFDAQAVAGQDSGYLPGGQAWYRRHLVLDAARATRVIRLNFEAVYMDADIWLNGQPLARHRYGYTAFSLDLTGKVRPGDNVIAVRVNHPDPSSRWYAGTGLIRPVSLDILDPVHLDPVGTAITTPVATAERGQVAVRSAVVNRSAHAATVELQSQVVAADGAVVAQARQVRPVPANGHADLDQPLMVDRPALWSPDAPNLYTLVQQVRVGGALKDERRTRFGIRTITVDARQGLRINGQKVVLKGGNIHHDNYMVGAAGLPDADARKVALMKAAGYNAIRSAHNPASQATLDAADALGLLVIDEAFDAWDKPKRAQDYARFFAQDWAADLDSLVVSGRNHPSVLFWSIGNEIPEQGTPEGAETGRRLAERVRRLDPTRPVTQAVSIDGPDNARQFAVLDVAGYNYRAHLFGPDHVQFADRVMLTTESTPKDAFQYWRPVETMPWVIGDFVWTAVDYIGEAGIGWMGYSQDWQKLAPYPWTLAYCGEIDATGRKRPAAYYREVLWKTGIDPISAFVRQPPGTEDLPDRHYFPIQPPHLDWSLDDVHPSWTWPGQEGKPLEVVVYSEFPEVELFLNDRSLGRRPVGVDSEYKTTFQVPYAPGRLVAVGYRDGQPAGRWELRTAGAPVLARLSLDRPTVRANGADLAYLTVELADAGGTPVYARDADRQVTVHVAGAGALAGMGNGDPRDAGSFQSGQRRTFHGRVVAAVRAGTQAGPVTVDVTGPGLSPQRVTLNAVAP</sequence>
<evidence type="ECO:0000256" key="1">
    <source>
        <dbReference type="ARBA" id="ARBA00007401"/>
    </source>
</evidence>
<dbReference type="Gene3D" id="3.20.20.80">
    <property type="entry name" value="Glycosidases"/>
    <property type="match status" value="1"/>
</dbReference>
<dbReference type="InterPro" id="IPR032311">
    <property type="entry name" value="DUF4982"/>
</dbReference>
<dbReference type="AlphaFoldDB" id="A0A248JPW2"/>
<name>A0A248JPW2_9PROT</name>
<dbReference type="GO" id="GO:0005975">
    <property type="term" value="P:carbohydrate metabolic process"/>
    <property type="evidence" value="ECO:0007669"/>
    <property type="project" value="InterPro"/>
</dbReference>
<dbReference type="Gene3D" id="2.60.40.10">
    <property type="entry name" value="Immunoglobulins"/>
    <property type="match status" value="3"/>
</dbReference>
<dbReference type="Proteomes" id="UP000197153">
    <property type="component" value="Chromosome 1"/>
</dbReference>
<evidence type="ECO:0000259" key="6">
    <source>
        <dbReference type="Pfam" id="PF02837"/>
    </source>
</evidence>
<keyword evidence="3" id="KW-0326">Glycosidase</keyword>
<dbReference type="PANTHER" id="PTHR42732:SF1">
    <property type="entry name" value="BETA-MANNOSIDASE"/>
    <property type="match status" value="1"/>
</dbReference>
<proteinExistence type="inferred from homology"/>